<dbReference type="InterPro" id="IPR050496">
    <property type="entry name" value="SNF2_RAD54_helicase_repair"/>
</dbReference>
<dbReference type="SMART" id="SM00487">
    <property type="entry name" value="DEXDc"/>
    <property type="match status" value="1"/>
</dbReference>
<keyword evidence="2" id="KW-0347">Helicase</keyword>
<dbReference type="AlphaFoldDB" id="A0A098B6E8"/>
<dbReference type="Gene3D" id="3.40.50.300">
    <property type="entry name" value="P-loop containing nucleotide triphosphate hydrolases"/>
    <property type="match status" value="1"/>
</dbReference>
<dbReference type="GO" id="GO:0004386">
    <property type="term" value="F:helicase activity"/>
    <property type="evidence" value="ECO:0007669"/>
    <property type="project" value="UniProtKB-KW"/>
</dbReference>
<gene>
    <name evidence="2" type="ORF">DPCES_3565</name>
</gene>
<evidence type="ECO:0000313" key="2">
    <source>
        <dbReference type="EMBL" id="CDX03451.1"/>
    </source>
</evidence>
<protein>
    <submittedName>
        <fullName evidence="2">Phage related DNA helicase</fullName>
    </submittedName>
</protein>
<dbReference type="EMBL" id="LK996017">
    <property type="protein sequence ID" value="CDX03451.1"/>
    <property type="molecule type" value="Genomic_DNA"/>
</dbReference>
<dbReference type="Gene3D" id="3.40.50.10810">
    <property type="entry name" value="Tandem AAA-ATPase domain"/>
    <property type="match status" value="1"/>
</dbReference>
<feature type="domain" description="Helicase ATP-binding" evidence="1">
    <location>
        <begin position="13"/>
        <end position="178"/>
    </location>
</feature>
<dbReference type="GO" id="GO:0005524">
    <property type="term" value="F:ATP binding"/>
    <property type="evidence" value="ECO:0007669"/>
    <property type="project" value="InterPro"/>
</dbReference>
<dbReference type="InterPro" id="IPR038718">
    <property type="entry name" value="SNF2-like_sf"/>
</dbReference>
<keyword evidence="2" id="KW-0547">Nucleotide-binding</keyword>
<dbReference type="PANTHER" id="PTHR45629">
    <property type="entry name" value="SNF2/RAD54 FAMILY MEMBER"/>
    <property type="match status" value="1"/>
</dbReference>
<dbReference type="RefSeq" id="WP_208926032.1">
    <property type="nucleotide sequence ID" value="NZ_LK996017.1"/>
</dbReference>
<name>A0A098B6E8_DESHA</name>
<organism evidence="2">
    <name type="scientific">Desulfitobacterium hafniense</name>
    <name type="common">Desulfitobacterium frappieri</name>
    <dbReference type="NCBI Taxonomy" id="49338"/>
    <lineage>
        <taxon>Bacteria</taxon>
        <taxon>Bacillati</taxon>
        <taxon>Bacillota</taxon>
        <taxon>Clostridia</taxon>
        <taxon>Eubacteriales</taxon>
        <taxon>Desulfitobacteriaceae</taxon>
        <taxon>Desulfitobacterium</taxon>
    </lineage>
</organism>
<dbReference type="PROSITE" id="PS51192">
    <property type="entry name" value="HELICASE_ATP_BIND_1"/>
    <property type="match status" value="1"/>
</dbReference>
<evidence type="ECO:0000259" key="1">
    <source>
        <dbReference type="PROSITE" id="PS51192"/>
    </source>
</evidence>
<dbReference type="InterPro" id="IPR000330">
    <property type="entry name" value="SNF2_N"/>
</dbReference>
<dbReference type="InterPro" id="IPR014001">
    <property type="entry name" value="Helicase_ATP-bd"/>
</dbReference>
<reference evidence="2" key="1">
    <citation type="submission" date="2014-07" db="EMBL/GenBank/DDBJ databases">
        <authorList>
            <person name="Hornung V.Bastian."/>
        </authorList>
    </citation>
    <scope>NUCLEOTIDE SEQUENCE</scope>
    <source>
        <strain evidence="2">PCE-S</strain>
    </source>
</reference>
<proteinExistence type="predicted"/>
<keyword evidence="2" id="KW-0378">Hydrolase</keyword>
<dbReference type="Pfam" id="PF00176">
    <property type="entry name" value="SNF2-rel_dom"/>
    <property type="match status" value="1"/>
</dbReference>
<dbReference type="PATRIC" id="fig|49338.4.peg.3829"/>
<dbReference type="SUPFAM" id="SSF52540">
    <property type="entry name" value="P-loop containing nucleoside triphosphate hydrolases"/>
    <property type="match status" value="2"/>
</dbReference>
<dbReference type="PANTHER" id="PTHR45629:SF7">
    <property type="entry name" value="DNA EXCISION REPAIR PROTEIN ERCC-6-RELATED"/>
    <property type="match status" value="1"/>
</dbReference>
<keyword evidence="2" id="KW-0067">ATP-binding</keyword>
<accession>A0A098B6E8</accession>
<dbReference type="InterPro" id="IPR027417">
    <property type="entry name" value="P-loop_NTPase"/>
</dbReference>
<sequence>MKYKPHDYQKYTTEFILTHPQSAIFLDCGLGKTVITLTALYYLLFDCFEIRKVLVICPLRVGAVWVEEINKWQHLNILRFAVAIGTEAQRKAALLQAADIYIINRENVDWLVNKSGLPFDYDTVVVDELSSFKSHQAKRFKSLMKVRPKVKRIVGLTGTPSANGLMDLWAEFRLLDMGHRLGRFIGRYREDYFVPDKRNQQIVFSYKPKPGAEDAIYRRISDITISMKNTDYLKLPELVMNEVTVKLSDKEADYYQTLQQELVLPLKGKEIDAVNAAALSGKLLQMANGAVYDEDGDVVQIHDRKLDVLEDLIEAANGKPVLIAYWFKHDLQRILKRFPAEKLDSAGSIKRWNEGEIPVAVIHPASAGHGLNLQAGGSTLIWFGLTWSLELYQQTNARLWRQGQKDTVVIHHIITQDTIDHDVMGALKRKDKTQNALIEAVKARIYQEVE</sequence>
<dbReference type="CDD" id="cd18013">
    <property type="entry name" value="DEXQc_bact_SNF2"/>
    <property type="match status" value="1"/>
</dbReference>